<name>A0ACC8EPR3_9PEZI</name>
<reference evidence="1 2" key="1">
    <citation type="journal article" date="2016" name="Nat. Commun.">
        <title>Ectomycorrhizal ecology is imprinted in the genome of the dominant symbiotic fungus Cenococcum geophilum.</title>
        <authorList>
            <consortium name="DOE Joint Genome Institute"/>
            <person name="Peter M."/>
            <person name="Kohler A."/>
            <person name="Ohm R.A."/>
            <person name="Kuo A."/>
            <person name="Krutzmann J."/>
            <person name="Morin E."/>
            <person name="Arend M."/>
            <person name="Barry K.W."/>
            <person name="Binder M."/>
            <person name="Choi C."/>
            <person name="Clum A."/>
            <person name="Copeland A."/>
            <person name="Grisel N."/>
            <person name="Haridas S."/>
            <person name="Kipfer T."/>
            <person name="LaButti K."/>
            <person name="Lindquist E."/>
            <person name="Lipzen A."/>
            <person name="Maire R."/>
            <person name="Meier B."/>
            <person name="Mihaltcheva S."/>
            <person name="Molinier V."/>
            <person name="Murat C."/>
            <person name="Poggeler S."/>
            <person name="Quandt C.A."/>
            <person name="Sperisen C."/>
            <person name="Tritt A."/>
            <person name="Tisserant E."/>
            <person name="Crous P.W."/>
            <person name="Henrissat B."/>
            <person name="Nehls U."/>
            <person name="Egli S."/>
            <person name="Spatafora J.W."/>
            <person name="Grigoriev I.V."/>
            <person name="Martin F.M."/>
        </authorList>
    </citation>
    <scope>NUCLEOTIDE SEQUENCE [LARGE SCALE GENOMIC DNA]</scope>
    <source>
        <strain evidence="1 2">1.58</strain>
    </source>
</reference>
<dbReference type="EMBL" id="KV748249">
    <property type="protein sequence ID" value="OCK88120.1"/>
    <property type="molecule type" value="Genomic_DNA"/>
</dbReference>
<dbReference type="Proteomes" id="UP000250078">
    <property type="component" value="Unassembled WGS sequence"/>
</dbReference>
<gene>
    <name evidence="1" type="ORF">K441DRAFT_329774</name>
</gene>
<organism evidence="1 2">
    <name type="scientific">Cenococcum geophilum 1.58</name>
    <dbReference type="NCBI Taxonomy" id="794803"/>
    <lineage>
        <taxon>Eukaryota</taxon>
        <taxon>Fungi</taxon>
        <taxon>Dikarya</taxon>
        <taxon>Ascomycota</taxon>
        <taxon>Pezizomycotina</taxon>
        <taxon>Dothideomycetes</taxon>
        <taxon>Pleosporomycetidae</taxon>
        <taxon>Gloniales</taxon>
        <taxon>Gloniaceae</taxon>
        <taxon>Cenococcum</taxon>
    </lineage>
</organism>
<evidence type="ECO:0000313" key="1">
    <source>
        <dbReference type="EMBL" id="OCK88120.1"/>
    </source>
</evidence>
<sequence>MNPKNNCQHTLERSIAILSQYMSAAFPVNPIPLNAGRLPRKDKPKPTCTNCQFILAQAALSHLGHRCGKEFAAEDGSNAICLSRERSREILLALSYASCLECTCRCVPHARSHLSHRSKY</sequence>
<proteinExistence type="predicted"/>
<evidence type="ECO:0000313" key="2">
    <source>
        <dbReference type="Proteomes" id="UP000250078"/>
    </source>
</evidence>
<protein>
    <submittedName>
        <fullName evidence="1">Uncharacterized protein</fullName>
    </submittedName>
</protein>
<keyword evidence="2" id="KW-1185">Reference proteome</keyword>
<accession>A0ACC8EPR3</accession>